<dbReference type="Gramene" id="OMERI07G23930.11">
    <property type="protein sequence ID" value="OMERI07G23930.11"/>
    <property type="gene ID" value="OMERI07G23930"/>
</dbReference>
<reference evidence="2" key="2">
    <citation type="submission" date="2018-05" db="EMBL/GenBank/DDBJ databases">
        <title>OmerRS3 (Oryza meridionalis Reference Sequence Version 3).</title>
        <authorList>
            <person name="Zhang J."/>
            <person name="Kudrna D."/>
            <person name="Lee S."/>
            <person name="Talag J."/>
            <person name="Welchert J."/>
            <person name="Wing R.A."/>
        </authorList>
    </citation>
    <scope>NUCLEOTIDE SEQUENCE [LARGE SCALE GENOMIC DNA]</scope>
    <source>
        <strain evidence="2">OR44</strain>
    </source>
</reference>
<evidence type="ECO:0000313" key="3">
    <source>
        <dbReference type="Proteomes" id="UP000008021"/>
    </source>
</evidence>
<keyword evidence="3" id="KW-1185">Reference proteome</keyword>
<feature type="region of interest" description="Disordered" evidence="1">
    <location>
        <begin position="1"/>
        <end position="57"/>
    </location>
</feature>
<dbReference type="Gramene" id="OMERI07G23930.10">
    <property type="protein sequence ID" value="OMERI07G23930.10"/>
    <property type="gene ID" value="OMERI07G23930"/>
</dbReference>
<dbReference type="EnsemblPlants" id="OMERI07G23930.10">
    <property type="protein sequence ID" value="OMERI07G23930.10"/>
    <property type="gene ID" value="OMERI07G23930"/>
</dbReference>
<accession>A0A0E0EGJ2</accession>
<dbReference type="EnsemblPlants" id="OMERI07G23930.11">
    <property type="protein sequence ID" value="OMERI07G23930.11"/>
    <property type="gene ID" value="OMERI07G23930"/>
</dbReference>
<protein>
    <submittedName>
        <fullName evidence="2">Uncharacterized protein</fullName>
    </submittedName>
</protein>
<reference evidence="2" key="1">
    <citation type="submission" date="2015-04" db="UniProtKB">
        <authorList>
            <consortium name="EnsemblPlants"/>
        </authorList>
    </citation>
    <scope>IDENTIFICATION</scope>
</reference>
<proteinExistence type="predicted"/>
<name>A0A0E0EGJ2_9ORYZ</name>
<sequence length="141" mass="15619">MGRIGPEEEPKERRRWTRGRSARISGSARERAAFDFVGSQGRAHQRRSPPPFVPRHRPPQYLVAVAAEGAAHDTRGSPPSLLFFLRLRRRRLLASASASASTPAVPNQPTNRRQNMCRTICLSSSTKPLPPLNPANLFESG</sequence>
<organism evidence="2">
    <name type="scientific">Oryza meridionalis</name>
    <dbReference type="NCBI Taxonomy" id="40149"/>
    <lineage>
        <taxon>Eukaryota</taxon>
        <taxon>Viridiplantae</taxon>
        <taxon>Streptophyta</taxon>
        <taxon>Embryophyta</taxon>
        <taxon>Tracheophyta</taxon>
        <taxon>Spermatophyta</taxon>
        <taxon>Magnoliopsida</taxon>
        <taxon>Liliopsida</taxon>
        <taxon>Poales</taxon>
        <taxon>Poaceae</taxon>
        <taxon>BOP clade</taxon>
        <taxon>Oryzoideae</taxon>
        <taxon>Oryzeae</taxon>
        <taxon>Oryzinae</taxon>
        <taxon>Oryza</taxon>
    </lineage>
</organism>
<dbReference type="AlphaFoldDB" id="A0A0E0EGJ2"/>
<dbReference type="HOGENOM" id="CLU_1828400_0_0_1"/>
<feature type="compositionally biased region" description="Basic and acidic residues" evidence="1">
    <location>
        <begin position="1"/>
        <end position="12"/>
    </location>
</feature>
<evidence type="ECO:0000256" key="1">
    <source>
        <dbReference type="SAM" id="MobiDB-lite"/>
    </source>
</evidence>
<dbReference type="Proteomes" id="UP000008021">
    <property type="component" value="Chromosome 7"/>
</dbReference>
<evidence type="ECO:0000313" key="2">
    <source>
        <dbReference type="EnsemblPlants" id="OMERI07G23930.11"/>
    </source>
</evidence>